<proteinExistence type="predicted"/>
<keyword evidence="2" id="KW-1185">Reference proteome</keyword>
<reference evidence="1" key="1">
    <citation type="submission" date="2022-08" db="EMBL/GenBank/DDBJ databases">
        <title>Genome Sequence of the sulphate-reducing bacterium, Pseudodesulfovibrio portus JCM14722.</title>
        <authorList>
            <person name="Kondo R."/>
            <person name="Kataoka T."/>
        </authorList>
    </citation>
    <scope>NUCLEOTIDE SEQUENCE</scope>
    <source>
        <strain evidence="1">JCM 14722</strain>
    </source>
</reference>
<sequence>MQSMPPDSRADRVREYSVAEKSLLATMSRAFLPWEPAEAVEAAQIAKARKRIARHAVFMKIFMLSPPIVYGLRRLRFPEVD</sequence>
<name>A0ABM8AT89_9BACT</name>
<gene>
    <name evidence="1" type="ORF">JCM14722_20670</name>
</gene>
<evidence type="ECO:0000313" key="2">
    <source>
        <dbReference type="Proteomes" id="UP001061361"/>
    </source>
</evidence>
<dbReference type="EMBL" id="AP026708">
    <property type="protein sequence ID" value="BDQ34525.1"/>
    <property type="molecule type" value="Genomic_DNA"/>
</dbReference>
<dbReference type="Proteomes" id="UP001061361">
    <property type="component" value="Chromosome"/>
</dbReference>
<organism evidence="1 2">
    <name type="scientific">Pseudodesulfovibrio portus</name>
    <dbReference type="NCBI Taxonomy" id="231439"/>
    <lineage>
        <taxon>Bacteria</taxon>
        <taxon>Pseudomonadati</taxon>
        <taxon>Thermodesulfobacteriota</taxon>
        <taxon>Desulfovibrionia</taxon>
        <taxon>Desulfovibrionales</taxon>
        <taxon>Desulfovibrionaceae</taxon>
    </lineage>
</organism>
<protein>
    <submittedName>
        <fullName evidence="1">Uncharacterized protein</fullName>
    </submittedName>
</protein>
<evidence type="ECO:0000313" key="1">
    <source>
        <dbReference type="EMBL" id="BDQ34525.1"/>
    </source>
</evidence>
<accession>A0ABM8AT89</accession>